<sequence length="610" mass="65337">MTTQELERVEPDQQADPRAENKRKAQEGQAAIKRLAAPVRGLQRLGQAFVIASAILTTAPYLALVQLGDLLLAAHSAGTAVDADRAWAVIGLLIGAFSGQLLLYFVGLLITHVADLRLRDQLQRGIAQRLARAPLSWFTESTSGLIRKGVQDDTRAVHTVIAHGPVEILNAVVTPLALLCLAFWLDWRLGLLSIATIPLHMATYAVSMKGMPEKTAEMDAKLAKVSSTMAEFVAGISVVKAFGRVGRAHSAYVDSADEFSRFFRAWALPLVSISCVSMAWISIPLLLVVNLGGGALLIQAGVVTLPKVLAATLIALVLPGAVQVVSSISWSYQMAGAAAIRLCNILDTLVLPYPETSQVPQGCTVELDHVTFSYGQTLAVDDVSLTLEEGTVTALLGPSGSGKSTLATLIARFADPDSGSIRLGGVDLRQLTEETLYSHVSFVLQDAQLLRATVRDNIALGRPGASIDEVREAARMARIDDFVMSLPEGYDTVIGTDTSLSGGQEQRIAIARALLVDAPVLLLDEATAFADPESEAEIQQALSTLVKGRTVLVIAHRPAAIRGAHRIVVMERGRIRAVGSHEELLDEPHYRALLHQSGELRAASAEEDHR</sequence>
<feature type="transmembrane region" description="Helical" evidence="12">
    <location>
        <begin position="265"/>
        <end position="288"/>
    </location>
</feature>
<feature type="transmembrane region" description="Helical" evidence="12">
    <location>
        <begin position="308"/>
        <end position="332"/>
    </location>
</feature>
<evidence type="ECO:0000256" key="1">
    <source>
        <dbReference type="ARBA" id="ARBA00004429"/>
    </source>
</evidence>
<dbReference type="Pfam" id="PF00005">
    <property type="entry name" value="ABC_tran"/>
    <property type="match status" value="1"/>
</dbReference>
<dbReference type="InterPro" id="IPR036640">
    <property type="entry name" value="ABC1_TM_sf"/>
</dbReference>
<dbReference type="Pfam" id="PF00664">
    <property type="entry name" value="ABC_membrane"/>
    <property type="match status" value="1"/>
</dbReference>
<evidence type="ECO:0000256" key="12">
    <source>
        <dbReference type="SAM" id="Phobius"/>
    </source>
</evidence>
<proteinExistence type="inferred from homology"/>
<dbReference type="AlphaFoldDB" id="A0A448N133"/>
<feature type="transmembrane region" description="Helical" evidence="12">
    <location>
        <begin position="87"/>
        <end position="114"/>
    </location>
</feature>
<evidence type="ECO:0000313" key="16">
    <source>
        <dbReference type="Proteomes" id="UP000273044"/>
    </source>
</evidence>
<feature type="transmembrane region" description="Helical" evidence="12">
    <location>
        <begin position="48"/>
        <end position="67"/>
    </location>
</feature>
<evidence type="ECO:0000256" key="6">
    <source>
        <dbReference type="ARBA" id="ARBA00022741"/>
    </source>
</evidence>
<dbReference type="EC" id="3.6.3.-" evidence="15"/>
<evidence type="ECO:0000313" key="15">
    <source>
        <dbReference type="EMBL" id="VEH71044.1"/>
    </source>
</evidence>
<dbReference type="SMART" id="SM00382">
    <property type="entry name" value="AAA"/>
    <property type="match status" value="1"/>
</dbReference>
<keyword evidence="16" id="KW-1185">Reference proteome</keyword>
<feature type="transmembrane region" description="Helical" evidence="12">
    <location>
        <begin position="191"/>
        <end position="208"/>
    </location>
</feature>
<dbReference type="GO" id="GO:0015421">
    <property type="term" value="F:ABC-type oligopeptide transporter activity"/>
    <property type="evidence" value="ECO:0007669"/>
    <property type="project" value="TreeGrafter"/>
</dbReference>
<keyword evidence="4" id="KW-0997">Cell inner membrane</keyword>
<keyword evidence="2" id="KW-0813">Transport</keyword>
<keyword evidence="9 12" id="KW-0472">Membrane</keyword>
<dbReference type="Proteomes" id="UP000273044">
    <property type="component" value="Chromosome"/>
</dbReference>
<protein>
    <submittedName>
        <fullName evidence="15">Iron import ATP-binding/permease protein IrtA</fullName>
        <ecNumber evidence="15">3.6.3.-</ecNumber>
    </submittedName>
</protein>
<keyword evidence="15" id="KW-0378">Hydrolase</keyword>
<name>A0A448N133_9ACTN</name>
<evidence type="ECO:0000256" key="2">
    <source>
        <dbReference type="ARBA" id="ARBA00022448"/>
    </source>
</evidence>
<feature type="transmembrane region" description="Helical" evidence="12">
    <location>
        <begin position="168"/>
        <end position="185"/>
    </location>
</feature>
<evidence type="ECO:0000256" key="4">
    <source>
        <dbReference type="ARBA" id="ARBA00022519"/>
    </source>
</evidence>
<dbReference type="InterPro" id="IPR003439">
    <property type="entry name" value="ABC_transporter-like_ATP-bd"/>
</dbReference>
<keyword evidence="5 12" id="KW-0812">Transmembrane</keyword>
<feature type="domain" description="ABC transporter" evidence="13">
    <location>
        <begin position="365"/>
        <end position="597"/>
    </location>
</feature>
<dbReference type="InterPro" id="IPR011527">
    <property type="entry name" value="ABC1_TM_dom"/>
</dbReference>
<dbReference type="InterPro" id="IPR003593">
    <property type="entry name" value="AAA+_ATPase"/>
</dbReference>
<evidence type="ECO:0000256" key="8">
    <source>
        <dbReference type="ARBA" id="ARBA00022989"/>
    </source>
</evidence>
<dbReference type="PANTHER" id="PTHR43394:SF1">
    <property type="entry name" value="ATP-BINDING CASSETTE SUB-FAMILY B MEMBER 10, MITOCHONDRIAL"/>
    <property type="match status" value="1"/>
</dbReference>
<comment type="similarity">
    <text evidence="10">Belongs to the ABC transporter superfamily. Siderophore-Fe(3+) uptake transporter (SIUT) (TC 3.A.1.21) family.</text>
</comment>
<dbReference type="Gene3D" id="3.40.50.300">
    <property type="entry name" value="P-loop containing nucleotide triphosphate hydrolases"/>
    <property type="match status" value="1"/>
</dbReference>
<dbReference type="GO" id="GO:0005524">
    <property type="term" value="F:ATP binding"/>
    <property type="evidence" value="ECO:0007669"/>
    <property type="project" value="UniProtKB-KW"/>
</dbReference>
<evidence type="ECO:0000259" key="13">
    <source>
        <dbReference type="PROSITE" id="PS50893"/>
    </source>
</evidence>
<comment type="subcellular location">
    <subcellularLocation>
        <location evidence="1">Cell inner membrane</location>
        <topology evidence="1">Multi-pass membrane protein</topology>
    </subcellularLocation>
</comment>
<evidence type="ECO:0000256" key="9">
    <source>
        <dbReference type="ARBA" id="ARBA00023136"/>
    </source>
</evidence>
<dbReference type="SUPFAM" id="SSF90123">
    <property type="entry name" value="ABC transporter transmembrane region"/>
    <property type="match status" value="1"/>
</dbReference>
<gene>
    <name evidence="15" type="primary">irtA_3</name>
    <name evidence="15" type="ORF">NCTC12967_02354</name>
</gene>
<dbReference type="GO" id="GO:0005886">
    <property type="term" value="C:plasma membrane"/>
    <property type="evidence" value="ECO:0007669"/>
    <property type="project" value="UniProtKB-SubCell"/>
</dbReference>
<dbReference type="PROSITE" id="PS50893">
    <property type="entry name" value="ABC_TRANSPORTER_2"/>
    <property type="match status" value="1"/>
</dbReference>
<evidence type="ECO:0000256" key="11">
    <source>
        <dbReference type="SAM" id="MobiDB-lite"/>
    </source>
</evidence>
<dbReference type="InterPro" id="IPR027417">
    <property type="entry name" value="P-loop_NTPase"/>
</dbReference>
<dbReference type="CDD" id="cd07346">
    <property type="entry name" value="ABC_6TM_exporters"/>
    <property type="match status" value="1"/>
</dbReference>
<accession>A0A448N133</accession>
<evidence type="ECO:0000256" key="3">
    <source>
        <dbReference type="ARBA" id="ARBA00022475"/>
    </source>
</evidence>
<evidence type="ECO:0000259" key="14">
    <source>
        <dbReference type="PROSITE" id="PS50929"/>
    </source>
</evidence>
<dbReference type="FunFam" id="3.40.50.300:FF:000221">
    <property type="entry name" value="Multidrug ABC transporter ATP-binding protein"/>
    <property type="match status" value="1"/>
</dbReference>
<dbReference type="SUPFAM" id="SSF52540">
    <property type="entry name" value="P-loop containing nucleoside triphosphate hydrolases"/>
    <property type="match status" value="1"/>
</dbReference>
<keyword evidence="8 12" id="KW-1133">Transmembrane helix</keyword>
<dbReference type="InterPro" id="IPR039421">
    <property type="entry name" value="Type_1_exporter"/>
</dbReference>
<dbReference type="RefSeq" id="WP_061787963.1">
    <property type="nucleotide sequence ID" value="NZ_LR134406.1"/>
</dbReference>
<organism evidence="15 16">
    <name type="scientific">Arachnia propionica</name>
    <dbReference type="NCBI Taxonomy" id="1750"/>
    <lineage>
        <taxon>Bacteria</taxon>
        <taxon>Bacillati</taxon>
        <taxon>Actinomycetota</taxon>
        <taxon>Actinomycetes</taxon>
        <taxon>Propionibacteriales</taxon>
        <taxon>Propionibacteriaceae</taxon>
        <taxon>Arachnia</taxon>
    </lineage>
</organism>
<evidence type="ECO:0000256" key="7">
    <source>
        <dbReference type="ARBA" id="ARBA00022840"/>
    </source>
</evidence>
<feature type="domain" description="ABC transmembrane type-1" evidence="14">
    <location>
        <begin position="48"/>
        <end position="334"/>
    </location>
</feature>
<keyword evidence="6" id="KW-0547">Nucleotide-binding</keyword>
<feature type="region of interest" description="Disordered" evidence="11">
    <location>
        <begin position="1"/>
        <end position="24"/>
    </location>
</feature>
<dbReference type="EMBL" id="LR134406">
    <property type="protein sequence ID" value="VEH71044.1"/>
    <property type="molecule type" value="Genomic_DNA"/>
</dbReference>
<dbReference type="PANTHER" id="PTHR43394">
    <property type="entry name" value="ATP-DEPENDENT PERMEASE MDL1, MITOCHONDRIAL"/>
    <property type="match status" value="1"/>
</dbReference>
<dbReference type="PROSITE" id="PS50929">
    <property type="entry name" value="ABC_TM1F"/>
    <property type="match status" value="1"/>
</dbReference>
<evidence type="ECO:0000256" key="10">
    <source>
        <dbReference type="ARBA" id="ARBA00023455"/>
    </source>
</evidence>
<dbReference type="GO" id="GO:0016887">
    <property type="term" value="F:ATP hydrolysis activity"/>
    <property type="evidence" value="ECO:0007669"/>
    <property type="project" value="InterPro"/>
</dbReference>
<dbReference type="Gene3D" id="1.20.1560.10">
    <property type="entry name" value="ABC transporter type 1, transmembrane domain"/>
    <property type="match status" value="1"/>
</dbReference>
<keyword evidence="7 15" id="KW-0067">ATP-binding</keyword>
<reference evidence="15 16" key="1">
    <citation type="submission" date="2018-12" db="EMBL/GenBank/DDBJ databases">
        <authorList>
            <consortium name="Pathogen Informatics"/>
        </authorList>
    </citation>
    <scope>NUCLEOTIDE SEQUENCE [LARGE SCALE GENOMIC DNA]</scope>
    <source>
        <strain evidence="15 16">NCTC12967</strain>
    </source>
</reference>
<dbReference type="GeneID" id="64407795"/>
<evidence type="ECO:0000256" key="5">
    <source>
        <dbReference type="ARBA" id="ARBA00022692"/>
    </source>
</evidence>
<keyword evidence="3" id="KW-1003">Cell membrane</keyword>